<keyword evidence="1" id="KW-0479">Metal-binding</keyword>
<dbReference type="GO" id="GO:0008270">
    <property type="term" value="F:zinc ion binding"/>
    <property type="evidence" value="ECO:0007669"/>
    <property type="project" value="UniProtKB-KW"/>
</dbReference>
<dbReference type="InterPro" id="IPR001878">
    <property type="entry name" value="Znf_CCHC"/>
</dbReference>
<dbReference type="GO" id="GO:0003676">
    <property type="term" value="F:nucleic acid binding"/>
    <property type="evidence" value="ECO:0007669"/>
    <property type="project" value="InterPro"/>
</dbReference>
<evidence type="ECO:0000313" key="3">
    <source>
        <dbReference type="EMBL" id="KAK3257903.1"/>
    </source>
</evidence>
<accession>A0AAE0FDY6</accession>
<evidence type="ECO:0000313" key="4">
    <source>
        <dbReference type="Proteomes" id="UP001190700"/>
    </source>
</evidence>
<dbReference type="EMBL" id="LGRX02019982">
    <property type="protein sequence ID" value="KAK3257903.1"/>
    <property type="molecule type" value="Genomic_DNA"/>
</dbReference>
<evidence type="ECO:0000256" key="1">
    <source>
        <dbReference type="PROSITE-ProRule" id="PRU00047"/>
    </source>
</evidence>
<comment type="caution">
    <text evidence="3">The sequence shown here is derived from an EMBL/GenBank/DDBJ whole genome shotgun (WGS) entry which is preliminary data.</text>
</comment>
<dbReference type="Proteomes" id="UP001190700">
    <property type="component" value="Unassembled WGS sequence"/>
</dbReference>
<keyword evidence="4" id="KW-1185">Reference proteome</keyword>
<keyword evidence="1" id="KW-0862">Zinc</keyword>
<reference evidence="3 4" key="1">
    <citation type="journal article" date="2015" name="Genome Biol. Evol.">
        <title>Comparative Genomics of a Bacterivorous Green Alga Reveals Evolutionary Causalities and Consequences of Phago-Mixotrophic Mode of Nutrition.</title>
        <authorList>
            <person name="Burns J.A."/>
            <person name="Paasch A."/>
            <person name="Narechania A."/>
            <person name="Kim E."/>
        </authorList>
    </citation>
    <scope>NUCLEOTIDE SEQUENCE [LARGE SCALE GENOMIC DNA]</scope>
    <source>
        <strain evidence="3 4">PLY_AMNH</strain>
    </source>
</reference>
<dbReference type="PROSITE" id="PS50158">
    <property type="entry name" value="ZF_CCHC"/>
    <property type="match status" value="1"/>
</dbReference>
<organism evidence="3 4">
    <name type="scientific">Cymbomonas tetramitiformis</name>
    <dbReference type="NCBI Taxonomy" id="36881"/>
    <lineage>
        <taxon>Eukaryota</taxon>
        <taxon>Viridiplantae</taxon>
        <taxon>Chlorophyta</taxon>
        <taxon>Pyramimonadophyceae</taxon>
        <taxon>Pyramimonadales</taxon>
        <taxon>Pyramimonadaceae</taxon>
        <taxon>Cymbomonas</taxon>
    </lineage>
</organism>
<sequence length="644" mass="70186">MEWYTDAEKCQLKITELEARPQYVAAIVAFGEGEELTPEQGKLMVQMGRFTNRLAQLLGDATQAAGKRGRPWEMPVDLENFPGSDRVELTRATNEKDKDKGLRKQYAEVQHHYVAHVTTVAAVKDVQQLVVGLELPEDAIRALERVMNLAEKGRERARARAKMLAMVSDKGPELGWPMCEKLELRSYVDNEEEDTAMRKAEKMVKAEKQVAAAAAKHRDQPRGNSVGERFSYEHPVVNVPSPPMPQDGVRIQCWNCRRWGHHQNDCTLPRVPQRLRLIGFVCLYLKLLSVSQAHAPNASSTNETRISRRKLQQTGSYPYQFYSLTSSSDGDTSCFVIATQDNTAIDISGSTLSLNSGAAHSFTCTDSVVVLADKPVNAYTNKREFCNRIHAGRNFVWYIVRSPQKRLLLQAVSTAATVTVYSKSIGGVRTTVQNALSVSTTSVTLVEASFSAFIEIVATEDVVVRVTTSWYGDSMCIDPARVARNDVACKITASDGVLLAGQQIADGGGGDGTLLAAFSLFSNVAALPRSRYLRLLGLEASTCSDSSGNSYSLTGGNGLFLSVTSSETPANNVVTCSSAVMVVGDEYASRKEFNAISSISPGVTYVCAEAESATCTCTGTAFYGRKLANCPFTDRGALGHLPIH</sequence>
<feature type="domain" description="CCHC-type" evidence="2">
    <location>
        <begin position="253"/>
        <end position="266"/>
    </location>
</feature>
<name>A0AAE0FDY6_9CHLO</name>
<keyword evidence="1" id="KW-0863">Zinc-finger</keyword>
<gene>
    <name evidence="3" type="ORF">CYMTET_33024</name>
</gene>
<dbReference type="AlphaFoldDB" id="A0AAE0FDY6"/>
<evidence type="ECO:0000259" key="2">
    <source>
        <dbReference type="PROSITE" id="PS50158"/>
    </source>
</evidence>
<protein>
    <recommendedName>
        <fullName evidence="2">CCHC-type domain-containing protein</fullName>
    </recommendedName>
</protein>
<proteinExistence type="predicted"/>